<reference evidence="2 3" key="1">
    <citation type="submission" date="2014-04" db="EMBL/GenBank/DDBJ databases">
        <title>Evolutionary Origins and Diversification of the Mycorrhizal Mutualists.</title>
        <authorList>
            <consortium name="DOE Joint Genome Institute"/>
            <consortium name="Mycorrhizal Genomics Consortium"/>
            <person name="Kohler A."/>
            <person name="Kuo A."/>
            <person name="Nagy L.G."/>
            <person name="Floudas D."/>
            <person name="Copeland A."/>
            <person name="Barry K.W."/>
            <person name="Cichocki N."/>
            <person name="Veneault-Fourrey C."/>
            <person name="LaButti K."/>
            <person name="Lindquist E.A."/>
            <person name="Lipzen A."/>
            <person name="Lundell T."/>
            <person name="Morin E."/>
            <person name="Murat C."/>
            <person name="Riley R."/>
            <person name="Ohm R."/>
            <person name="Sun H."/>
            <person name="Tunlid A."/>
            <person name="Henrissat B."/>
            <person name="Grigoriev I.V."/>
            <person name="Hibbett D.S."/>
            <person name="Martin F."/>
        </authorList>
    </citation>
    <scope>NUCLEOTIDE SEQUENCE [LARGE SCALE GENOMIC DNA]</scope>
    <source>
        <strain evidence="2 3">Koide BX008</strain>
    </source>
</reference>
<dbReference type="SUPFAM" id="SSF52833">
    <property type="entry name" value="Thioredoxin-like"/>
    <property type="match status" value="1"/>
</dbReference>
<dbReference type="Pfam" id="PF06999">
    <property type="entry name" value="Suc_Fer-like"/>
    <property type="match status" value="1"/>
</dbReference>
<dbReference type="OrthoDB" id="10253744at2759"/>
<dbReference type="Proteomes" id="UP000054549">
    <property type="component" value="Unassembled WGS sequence"/>
</dbReference>
<protein>
    <submittedName>
        <fullName evidence="2">Uncharacterized protein</fullName>
    </submittedName>
</protein>
<dbReference type="EMBL" id="KN818287">
    <property type="protein sequence ID" value="KIL61189.1"/>
    <property type="molecule type" value="Genomic_DNA"/>
</dbReference>
<feature type="region of interest" description="Disordered" evidence="1">
    <location>
        <begin position="257"/>
        <end position="287"/>
    </location>
</feature>
<feature type="compositionally biased region" description="Basic and acidic residues" evidence="1">
    <location>
        <begin position="276"/>
        <end position="287"/>
    </location>
</feature>
<gene>
    <name evidence="2" type="ORF">M378DRAFT_129948</name>
</gene>
<dbReference type="Gene3D" id="3.40.30.10">
    <property type="entry name" value="Glutaredoxin"/>
    <property type="match status" value="1"/>
</dbReference>
<evidence type="ECO:0000256" key="1">
    <source>
        <dbReference type="SAM" id="MobiDB-lite"/>
    </source>
</evidence>
<evidence type="ECO:0000313" key="3">
    <source>
        <dbReference type="Proteomes" id="UP000054549"/>
    </source>
</evidence>
<accession>A0A0C2T3U8</accession>
<sequence>MSSSLPPPPPLSSLRGTVQQHNAYILLHTPPNKPPPTFPPRGPESKVHKRLQVAALKWGGVVNWVWHPPATSPFEPPDEDGENYSATVFSKNGRLEIPQVTLSNMEQVEERIRQFAIEDSSSSESVANSGIGHEPDEVHILICTHMARDCRCGVRGGAFARTVHEQIVQRGLFLGDGEKKVRLKLGEVGHVGGHQYAPNVLIYPFGDWYGVLAPEQVSTILDELSVAVESCGVRPLGKTEKPLLTSVKDHWRGRMGMSKEEQASLAQSLGLGQKQQRREDVDVEAKD</sequence>
<organism evidence="2 3">
    <name type="scientific">Amanita muscaria (strain Koide BX008)</name>
    <dbReference type="NCBI Taxonomy" id="946122"/>
    <lineage>
        <taxon>Eukaryota</taxon>
        <taxon>Fungi</taxon>
        <taxon>Dikarya</taxon>
        <taxon>Basidiomycota</taxon>
        <taxon>Agaricomycotina</taxon>
        <taxon>Agaricomycetes</taxon>
        <taxon>Agaricomycetidae</taxon>
        <taxon>Agaricales</taxon>
        <taxon>Pluteineae</taxon>
        <taxon>Amanitaceae</taxon>
        <taxon>Amanita</taxon>
    </lineage>
</organism>
<dbReference type="InterPro" id="IPR009737">
    <property type="entry name" value="Aim32/Apd1-like"/>
</dbReference>
<dbReference type="STRING" id="946122.A0A0C2T3U8"/>
<dbReference type="InterPro" id="IPR036249">
    <property type="entry name" value="Thioredoxin-like_sf"/>
</dbReference>
<evidence type="ECO:0000313" key="2">
    <source>
        <dbReference type="EMBL" id="KIL61189.1"/>
    </source>
</evidence>
<dbReference type="CDD" id="cd03062">
    <property type="entry name" value="TRX_Fd_Sucrase"/>
    <property type="match status" value="1"/>
</dbReference>
<dbReference type="AlphaFoldDB" id="A0A0C2T3U8"/>
<dbReference type="HOGENOM" id="CLU_092126_0_0_1"/>
<proteinExistence type="predicted"/>
<dbReference type="PANTHER" id="PTHR31902">
    <property type="entry name" value="ACTIN PATCHES DISTAL PROTEIN 1"/>
    <property type="match status" value="1"/>
</dbReference>
<name>A0A0C2T3U8_AMAMK</name>
<keyword evidence="3" id="KW-1185">Reference proteome</keyword>
<dbReference type="InParanoid" id="A0A0C2T3U8"/>